<evidence type="ECO:0000259" key="4">
    <source>
        <dbReference type="Pfam" id="PF01494"/>
    </source>
</evidence>
<dbReference type="RefSeq" id="WP_007031976.1">
    <property type="nucleotide sequence ID" value="NZ_AOHO01000058.1"/>
</dbReference>
<reference evidence="5 6" key="1">
    <citation type="journal article" date="2013" name="Genome Announc.">
        <title>Draft Genome Sequence of Amycolatopsis decaplanina Strain DSM 44594T.</title>
        <authorList>
            <person name="Kaur N."/>
            <person name="Kumar S."/>
            <person name="Bala M."/>
            <person name="Raghava G.P."/>
            <person name="Mayilraj S."/>
        </authorList>
    </citation>
    <scope>NUCLEOTIDE SEQUENCE [LARGE SCALE GENOMIC DNA]</scope>
    <source>
        <strain evidence="5 6">DSM 44594</strain>
    </source>
</reference>
<dbReference type="GO" id="GO:0016709">
    <property type="term" value="F:oxidoreductase activity, acting on paired donors, with incorporation or reduction of molecular oxygen, NAD(P)H as one donor, and incorporation of one atom of oxygen"/>
    <property type="evidence" value="ECO:0007669"/>
    <property type="project" value="UniProtKB-ARBA"/>
</dbReference>
<keyword evidence="5" id="KW-0560">Oxidoreductase</keyword>
<dbReference type="InterPro" id="IPR036188">
    <property type="entry name" value="FAD/NAD-bd_sf"/>
</dbReference>
<evidence type="ECO:0000313" key="6">
    <source>
        <dbReference type="Proteomes" id="UP000054226"/>
    </source>
</evidence>
<keyword evidence="3" id="KW-0274">FAD</keyword>
<dbReference type="Pfam" id="PF21274">
    <property type="entry name" value="Rng_hyd_C"/>
    <property type="match status" value="1"/>
</dbReference>
<evidence type="ECO:0000256" key="1">
    <source>
        <dbReference type="ARBA" id="ARBA00001974"/>
    </source>
</evidence>
<organism evidence="5 6">
    <name type="scientific">Amycolatopsis decaplanina DSM 44594</name>
    <dbReference type="NCBI Taxonomy" id="1284240"/>
    <lineage>
        <taxon>Bacteria</taxon>
        <taxon>Bacillati</taxon>
        <taxon>Actinomycetota</taxon>
        <taxon>Actinomycetes</taxon>
        <taxon>Pseudonocardiales</taxon>
        <taxon>Pseudonocardiaceae</taxon>
        <taxon>Amycolatopsis</taxon>
    </lineage>
</organism>
<accession>M2Y7R5</accession>
<dbReference type="OrthoDB" id="4246007at2"/>
<keyword evidence="2" id="KW-0285">Flavoprotein</keyword>
<evidence type="ECO:0000313" key="5">
    <source>
        <dbReference type="EMBL" id="EME57635.1"/>
    </source>
</evidence>
<dbReference type="Gene3D" id="3.50.50.60">
    <property type="entry name" value="FAD/NAD(P)-binding domain"/>
    <property type="match status" value="1"/>
</dbReference>
<proteinExistence type="predicted"/>
<evidence type="ECO:0000256" key="3">
    <source>
        <dbReference type="ARBA" id="ARBA00022827"/>
    </source>
</evidence>
<name>M2Y7R5_9PSEU</name>
<dbReference type="GO" id="GO:0071949">
    <property type="term" value="F:FAD binding"/>
    <property type="evidence" value="ECO:0007669"/>
    <property type="project" value="InterPro"/>
</dbReference>
<dbReference type="PANTHER" id="PTHR43004:SF19">
    <property type="entry name" value="BINDING MONOOXYGENASE, PUTATIVE (JCVI)-RELATED"/>
    <property type="match status" value="1"/>
</dbReference>
<dbReference type="PANTHER" id="PTHR43004">
    <property type="entry name" value="TRK SYSTEM POTASSIUM UPTAKE PROTEIN"/>
    <property type="match status" value="1"/>
</dbReference>
<dbReference type="Gene3D" id="3.40.30.120">
    <property type="match status" value="1"/>
</dbReference>
<comment type="caution">
    <text evidence="5">The sequence shown here is derived from an EMBL/GenBank/DDBJ whole genome shotgun (WGS) entry which is preliminary data.</text>
</comment>
<dbReference type="Proteomes" id="UP000054226">
    <property type="component" value="Unassembled WGS sequence"/>
</dbReference>
<dbReference type="SUPFAM" id="SSF51905">
    <property type="entry name" value="FAD/NAD(P)-binding domain"/>
    <property type="match status" value="1"/>
</dbReference>
<dbReference type="InterPro" id="IPR050641">
    <property type="entry name" value="RIFMO-like"/>
</dbReference>
<evidence type="ECO:0000256" key="2">
    <source>
        <dbReference type="ARBA" id="ARBA00022630"/>
    </source>
</evidence>
<dbReference type="InterPro" id="IPR002938">
    <property type="entry name" value="FAD-bd"/>
</dbReference>
<gene>
    <name evidence="5" type="ORF">H074_20632</name>
</gene>
<feature type="domain" description="FAD-binding" evidence="4">
    <location>
        <begin position="6"/>
        <end position="372"/>
    </location>
</feature>
<sequence>MNETQVAVLIVGGGLSGLAASLFLRQQGVDCRLIERSTSTSQLLRSTHVSSRTLELFRTVGIQKAIHDVAEKVILGENWTRSDLPPHQLPRVILRARSLQDVADGDVIVMEAGTDDFTEVSPAEPVWCGQDRVEPIMVREAERRGARISFTTEMTSFSQDSVGVTATVRDRTTGAEQVIRAQYLIAADGAGGKIRPSLGIGRTGNGTAGHVLNVLFEADLDSILGGRRFLILYLSHPDAPGMLFKLDEKRWIFGLFCGPEEIADGRLSHAECANLIRTATGVADLEIRVDSTLGWWMAHEIADSYRSGRVFLVGDACHVLPPTGGFGANAGIQDSSNLAWKLAGVLNGWAAPELLDTYETERRPVGQATADQAWLRHERWSGPGGDGLGQQVHQTVITTGYRYLAGALVGGTSTDVLNPELNLDGSPGSRLPHAWLSLNGRRLSSLDLTGEAFVLLAGPHGAAWTEAADRIADRLGIPLRAHLVGPDCELSDVGGAFLDASGIGGHGALLVRPDGFVGWRSAIAVQDADETLHEVLRTMTARAEVPAT</sequence>
<dbReference type="AlphaFoldDB" id="M2Y7R5"/>
<dbReference type="Gene3D" id="3.30.9.10">
    <property type="entry name" value="D-Amino Acid Oxidase, subunit A, domain 2"/>
    <property type="match status" value="1"/>
</dbReference>
<dbReference type="Pfam" id="PF01494">
    <property type="entry name" value="FAD_binding_3"/>
    <property type="match status" value="1"/>
</dbReference>
<dbReference type="PATRIC" id="fig|1284240.4.peg.4187"/>
<keyword evidence="5" id="KW-0503">Monooxygenase</keyword>
<comment type="cofactor">
    <cofactor evidence="1">
        <name>FAD</name>
        <dbReference type="ChEBI" id="CHEBI:57692"/>
    </cofactor>
</comment>
<keyword evidence="6" id="KW-1185">Reference proteome</keyword>
<protein>
    <submittedName>
        <fullName evidence="5">PheA/TfdB family FAD-binding monooxygenase</fullName>
    </submittedName>
</protein>
<dbReference type="EMBL" id="AOHO01000058">
    <property type="protein sequence ID" value="EME57635.1"/>
    <property type="molecule type" value="Genomic_DNA"/>
</dbReference>
<dbReference type="PRINTS" id="PR00420">
    <property type="entry name" value="RNGMNOXGNASE"/>
</dbReference>